<name>A0AAE1DCZ9_9GAST</name>
<comment type="caution">
    <text evidence="1">The sequence shown here is derived from an EMBL/GenBank/DDBJ whole genome shotgun (WGS) entry which is preliminary data.</text>
</comment>
<proteinExistence type="predicted"/>
<keyword evidence="2" id="KW-1185">Reference proteome</keyword>
<organism evidence="1 2">
    <name type="scientific">Elysia crispata</name>
    <name type="common">lettuce slug</name>
    <dbReference type="NCBI Taxonomy" id="231223"/>
    <lineage>
        <taxon>Eukaryota</taxon>
        <taxon>Metazoa</taxon>
        <taxon>Spiralia</taxon>
        <taxon>Lophotrochozoa</taxon>
        <taxon>Mollusca</taxon>
        <taxon>Gastropoda</taxon>
        <taxon>Heterobranchia</taxon>
        <taxon>Euthyneura</taxon>
        <taxon>Panpulmonata</taxon>
        <taxon>Sacoglossa</taxon>
        <taxon>Placobranchoidea</taxon>
        <taxon>Plakobranchidae</taxon>
        <taxon>Elysia</taxon>
    </lineage>
</organism>
<dbReference type="AlphaFoldDB" id="A0AAE1DCZ9"/>
<sequence>MKFFNKAASHSPRYYNGSNLSPIITRIKTTFSVSEIVLCYPAVTEQVRIDPIVLDTGARTSSAQVKLRHSSRKPLAECNASDGHTSVSLPVRQSREGGTEWHAGTGPLADDLSRQQQTISWRCGRKQRSAKSVETVTSAVGGRNPERQMPTSKGWSELYRIGADIWS</sequence>
<accession>A0AAE1DCZ9</accession>
<dbReference type="Proteomes" id="UP001283361">
    <property type="component" value="Unassembled WGS sequence"/>
</dbReference>
<evidence type="ECO:0000313" key="1">
    <source>
        <dbReference type="EMBL" id="KAK3765435.1"/>
    </source>
</evidence>
<gene>
    <name evidence="1" type="ORF">RRG08_066982</name>
</gene>
<dbReference type="EMBL" id="JAWDGP010004303">
    <property type="protein sequence ID" value="KAK3765435.1"/>
    <property type="molecule type" value="Genomic_DNA"/>
</dbReference>
<reference evidence="1" key="1">
    <citation type="journal article" date="2023" name="G3 (Bethesda)">
        <title>A reference genome for the long-term kleptoplast-retaining sea slug Elysia crispata morphotype clarki.</title>
        <authorList>
            <person name="Eastman K.E."/>
            <person name="Pendleton A.L."/>
            <person name="Shaikh M.A."/>
            <person name="Suttiyut T."/>
            <person name="Ogas R."/>
            <person name="Tomko P."/>
            <person name="Gavelis G."/>
            <person name="Widhalm J.R."/>
            <person name="Wisecaver J.H."/>
        </authorList>
    </citation>
    <scope>NUCLEOTIDE SEQUENCE</scope>
    <source>
        <strain evidence="1">ECLA1</strain>
    </source>
</reference>
<evidence type="ECO:0000313" key="2">
    <source>
        <dbReference type="Proteomes" id="UP001283361"/>
    </source>
</evidence>
<protein>
    <submittedName>
        <fullName evidence="1">Uncharacterized protein</fullName>
    </submittedName>
</protein>